<dbReference type="EMBL" id="PRCK01000003">
    <property type="protein sequence ID" value="RTJ95658.1"/>
    <property type="molecule type" value="Genomic_DNA"/>
</dbReference>
<evidence type="ECO:0000256" key="7">
    <source>
        <dbReference type="HAMAP-Rule" id="MF_00347"/>
    </source>
</evidence>
<dbReference type="PANTHER" id="PTHR30218">
    <property type="entry name" value="POLYPHOSPHATE KINASE"/>
    <property type="match status" value="1"/>
</dbReference>
<comment type="function">
    <text evidence="7 8">Catalyzes the reversible transfer of the terminal phosphate of ATP to form a long-chain polyphosphate (polyP).</text>
</comment>
<dbReference type="Gene3D" id="3.30.1840.10">
    <property type="entry name" value="Polyphosphate kinase middle domain"/>
    <property type="match status" value="1"/>
</dbReference>
<evidence type="ECO:0000313" key="13">
    <source>
        <dbReference type="EMBL" id="RTJ78624.1"/>
    </source>
</evidence>
<dbReference type="NCBIfam" id="NF003924">
    <property type="entry name" value="PRK05443.3-2"/>
    <property type="match status" value="1"/>
</dbReference>
<evidence type="ECO:0000259" key="9">
    <source>
        <dbReference type="Pfam" id="PF02503"/>
    </source>
</evidence>
<evidence type="ECO:0000259" key="10">
    <source>
        <dbReference type="Pfam" id="PF13089"/>
    </source>
</evidence>
<evidence type="ECO:0000313" key="16">
    <source>
        <dbReference type="Proteomes" id="UP000288507"/>
    </source>
</evidence>
<feature type="active site" description="Phosphohistidine intermediate" evidence="7">
    <location>
        <position position="438"/>
    </location>
</feature>
<dbReference type="PIRSF" id="PIRSF015589">
    <property type="entry name" value="PP_kinase"/>
    <property type="match status" value="1"/>
</dbReference>
<sequence length="705" mass="81922">MIKYNKKKEKLMQISPDMFINRELSWLRFNSRVLDQCSKNLPLLEKLKFIAIYCTNLDEFYMIRVAGLKQLFSAGVNASSSDEMTPLQQLKAIRKYLHQEKELLERYFNEITSELEKENLFIKHYENLDENLKQKCDEYFFSNIFPVIVPIAVDATHPFPHLNNLSFSLAVKICDKAHPELVKFGMIRIPRVLPRFYEVSANIYVPIESIVHQHAEEIFPGYKLLASAAFRVTRNADIVIEEEEADDFMMILEQGLKLRRKGAFVRLQIQKDADEQIVEFLNTHMKIFHKDVYEYSILLNLPSLWQIAGNKNFTHLLSPLYTPKTLPPFDENLSIFDAVEKEDILIIQPFESFDPVYKFIKEASKDPEVISIRMTLYRVEKNSNIVQALIDAASDGKQVTVMVELKARFDEENNLHWAKALENAGAHVIYGITGFKVHAKVSQVIRKQGDKLKFYIHLSTGNYNASSAKIYTDVSYFTSKVEFARDTTKFFHILSGFSKNRRLQTLSMSPNQIKEKVLEMIRIETSKKNEGVIVAKMNSLVDSDIIQALYEASMEGVQIDLIIRGICCLKPDEEYSKNIRVRSIIGKYLEHARVFYFKHSEPNYFISSADWMPRNLERRLELMTPIYDERSKAKLAQFLRLQLSDNVLAYKLKNNGEYEKIPSSEKIIDSQQTLEEYVSKIYKTLKKDTDQSRATHLASKLFKEN</sequence>
<accession>A0A431AN61</accession>
<dbReference type="CDD" id="cd09165">
    <property type="entry name" value="PLDc_PaPPK1_C1_like"/>
    <property type="match status" value="1"/>
</dbReference>
<gene>
    <name evidence="7" type="primary">ppk</name>
    <name evidence="14" type="ORF">C3H42_04190</name>
    <name evidence="13" type="ORF">C3H57_07410</name>
</gene>
<dbReference type="PANTHER" id="PTHR30218:SF0">
    <property type="entry name" value="POLYPHOSPHATE KINASE"/>
    <property type="match status" value="1"/>
</dbReference>
<comment type="catalytic activity">
    <reaction evidence="7 8">
        <text>[phosphate](n) + ATP = [phosphate](n+1) + ADP</text>
        <dbReference type="Rhea" id="RHEA:19573"/>
        <dbReference type="Rhea" id="RHEA-COMP:9859"/>
        <dbReference type="Rhea" id="RHEA-COMP:14280"/>
        <dbReference type="ChEBI" id="CHEBI:16838"/>
        <dbReference type="ChEBI" id="CHEBI:30616"/>
        <dbReference type="ChEBI" id="CHEBI:456216"/>
        <dbReference type="EC" id="2.7.4.1"/>
    </reaction>
</comment>
<dbReference type="NCBIfam" id="NF003921">
    <property type="entry name" value="PRK05443.2-2"/>
    <property type="match status" value="1"/>
</dbReference>
<dbReference type="InterPro" id="IPR036830">
    <property type="entry name" value="PP_kinase_middle_dom_sf"/>
</dbReference>
<keyword evidence="4 7" id="KW-0418">Kinase</keyword>
<keyword evidence="5 7" id="KW-0067">ATP-binding</keyword>
<dbReference type="GO" id="GO:0009358">
    <property type="term" value="C:polyphosphate kinase complex"/>
    <property type="evidence" value="ECO:0007669"/>
    <property type="project" value="InterPro"/>
</dbReference>
<comment type="cofactor">
    <cofactor evidence="7">
        <name>Mg(2+)</name>
        <dbReference type="ChEBI" id="CHEBI:18420"/>
    </cofactor>
</comment>
<feature type="binding site" evidence="7">
    <location>
        <position position="378"/>
    </location>
    <ligand>
        <name>Mg(2+)</name>
        <dbReference type="ChEBI" id="CHEBI:18420"/>
    </ligand>
</feature>
<dbReference type="InterPro" id="IPR041108">
    <property type="entry name" value="PP_kinase_C_1"/>
</dbReference>
<dbReference type="Pfam" id="PF13090">
    <property type="entry name" value="PP_kinase_C"/>
    <property type="match status" value="1"/>
</dbReference>
<dbReference type="SUPFAM" id="SSF140356">
    <property type="entry name" value="PPK N-terminal domain-like"/>
    <property type="match status" value="1"/>
</dbReference>
<proteinExistence type="inferred from homology"/>
<feature type="binding site" evidence="7">
    <location>
        <position position="591"/>
    </location>
    <ligand>
        <name>ATP</name>
        <dbReference type="ChEBI" id="CHEBI:30616"/>
    </ligand>
</feature>
<dbReference type="AlphaFoldDB" id="A0A431AN61"/>
<dbReference type="Proteomes" id="UP000287237">
    <property type="component" value="Unassembled WGS sequence"/>
</dbReference>
<keyword evidence="3 7" id="KW-0547">Nucleotide-binding</keyword>
<feature type="binding site" evidence="7">
    <location>
        <position position="564"/>
    </location>
    <ligand>
        <name>ATP</name>
        <dbReference type="ChEBI" id="CHEBI:30616"/>
    </ligand>
</feature>
<keyword evidence="1 7" id="KW-0597">Phosphoprotein</keyword>
<organism evidence="14 15">
    <name type="scientific">Campylobacter jejuni</name>
    <dbReference type="NCBI Taxonomy" id="197"/>
    <lineage>
        <taxon>Bacteria</taxon>
        <taxon>Pseudomonadati</taxon>
        <taxon>Campylobacterota</taxon>
        <taxon>Epsilonproteobacteria</taxon>
        <taxon>Campylobacterales</taxon>
        <taxon>Campylobacteraceae</taxon>
        <taxon>Campylobacter</taxon>
    </lineage>
</organism>
<evidence type="ECO:0000256" key="4">
    <source>
        <dbReference type="ARBA" id="ARBA00022777"/>
    </source>
</evidence>
<dbReference type="GO" id="GO:0046872">
    <property type="term" value="F:metal ion binding"/>
    <property type="evidence" value="ECO:0007669"/>
    <property type="project" value="UniProtKB-KW"/>
</dbReference>
<dbReference type="GO" id="GO:0005524">
    <property type="term" value="F:ATP binding"/>
    <property type="evidence" value="ECO:0007669"/>
    <property type="project" value="UniProtKB-KW"/>
</dbReference>
<dbReference type="InterPro" id="IPR025198">
    <property type="entry name" value="PPK_N_dom"/>
</dbReference>
<evidence type="ECO:0000256" key="6">
    <source>
        <dbReference type="ARBA" id="ARBA00022842"/>
    </source>
</evidence>
<evidence type="ECO:0000256" key="3">
    <source>
        <dbReference type="ARBA" id="ARBA00022741"/>
    </source>
</evidence>
<dbReference type="HAMAP" id="MF_00347">
    <property type="entry name" value="Polyphosphate_kinase"/>
    <property type="match status" value="1"/>
</dbReference>
<dbReference type="SUPFAM" id="SSF143724">
    <property type="entry name" value="PHP14-like"/>
    <property type="match status" value="1"/>
</dbReference>
<evidence type="ECO:0000259" key="12">
    <source>
        <dbReference type="Pfam" id="PF17941"/>
    </source>
</evidence>
<dbReference type="InterPro" id="IPR036832">
    <property type="entry name" value="PPK_N_dom_sf"/>
</dbReference>
<dbReference type="Pfam" id="PF17941">
    <property type="entry name" value="PP_kinase_C_1"/>
    <property type="match status" value="1"/>
</dbReference>
<feature type="domain" description="Polyphosphate kinase C-terminal" evidence="11">
    <location>
        <begin position="506"/>
        <end position="666"/>
    </location>
</feature>
<dbReference type="Pfam" id="PF02503">
    <property type="entry name" value="PP_kinase"/>
    <property type="match status" value="1"/>
</dbReference>
<dbReference type="Proteomes" id="UP000288507">
    <property type="component" value="Unassembled WGS sequence"/>
</dbReference>
<evidence type="ECO:0000313" key="14">
    <source>
        <dbReference type="EMBL" id="RTJ95658.1"/>
    </source>
</evidence>
<keyword evidence="7" id="KW-0479">Metal-binding</keyword>
<protein>
    <recommendedName>
        <fullName evidence="7 8">Polyphosphate kinase</fullName>
        <ecNumber evidence="7 8">2.7.4.1</ecNumber>
    </recommendedName>
    <alternativeName>
        <fullName evidence="7">ATP-polyphosphate phosphotransferase</fullName>
    </alternativeName>
    <alternativeName>
        <fullName evidence="7">Polyphosphoric acid kinase</fullName>
    </alternativeName>
</protein>
<reference evidence="14 16" key="1">
    <citation type="journal article" date="2019" name="Appl. Environ. Microbiol.">
        <title>Population genetics and characterization of Campylobacter jejuni isolates in western jackdaws and game birds in Finland.</title>
        <authorList>
            <person name="Kovanen S."/>
            <person name="Rossi M."/>
            <person name="Pohja-Mykra M."/>
            <person name="Nieminen T."/>
            <person name="Raunio-Saarnisto M."/>
            <person name="Sauvala M."/>
            <person name="Fredriksson-Ahomaa M."/>
            <person name="Hanninen M.L."/>
            <person name="Kivisto R."/>
        </authorList>
    </citation>
    <scope>NUCLEOTIDE SEQUENCE [LARGE SCALE GENOMIC DNA]</scope>
    <source>
        <strain evidence="14">CB296</strain>
        <strain evidence="13 16">CB313</strain>
    </source>
</reference>
<comment type="similarity">
    <text evidence="7 8">Belongs to the polyphosphate kinase 1 (PPK1) family.</text>
</comment>
<dbReference type="EC" id="2.7.4.1" evidence="7 8"/>
<dbReference type="CDD" id="cd09168">
    <property type="entry name" value="PLDc_PaPPK1_C2_like"/>
    <property type="match status" value="1"/>
</dbReference>
<feature type="binding site" evidence="7">
    <location>
        <position position="408"/>
    </location>
    <ligand>
        <name>Mg(2+)</name>
        <dbReference type="ChEBI" id="CHEBI:18420"/>
    </ligand>
</feature>
<keyword evidence="6 7" id="KW-0460">Magnesium</keyword>
<feature type="domain" description="Polyphosphate kinase C-terminal" evidence="12">
    <location>
        <begin position="334"/>
        <end position="499"/>
    </location>
</feature>
<feature type="domain" description="Polyphosphate kinase middle" evidence="9">
    <location>
        <begin position="133"/>
        <end position="307"/>
    </location>
</feature>
<dbReference type="GO" id="GO:0006799">
    <property type="term" value="P:polyphosphate biosynthetic process"/>
    <property type="evidence" value="ECO:0007669"/>
    <property type="project" value="UniProtKB-UniRule"/>
</dbReference>
<dbReference type="SUPFAM" id="SSF56024">
    <property type="entry name" value="Phospholipase D/nuclease"/>
    <property type="match status" value="2"/>
</dbReference>
<name>A0A431AN61_CAMJU</name>
<dbReference type="NCBIfam" id="TIGR03705">
    <property type="entry name" value="poly_P_kin"/>
    <property type="match status" value="1"/>
</dbReference>
<dbReference type="Gene3D" id="1.20.58.310">
    <property type="entry name" value="Polyphosphate kinase N-terminal domain"/>
    <property type="match status" value="1"/>
</dbReference>
<keyword evidence="2 7" id="KW-0808">Transferase</keyword>
<dbReference type="EMBL" id="PRBV01000011">
    <property type="protein sequence ID" value="RTJ78624.1"/>
    <property type="molecule type" value="Genomic_DNA"/>
</dbReference>
<feature type="domain" description="Polyphosphate kinase N-terminal" evidence="10">
    <location>
        <begin position="19"/>
        <end position="122"/>
    </location>
</feature>
<evidence type="ECO:0000259" key="11">
    <source>
        <dbReference type="Pfam" id="PF13090"/>
    </source>
</evidence>
<evidence type="ECO:0000256" key="2">
    <source>
        <dbReference type="ARBA" id="ARBA00022679"/>
    </source>
</evidence>
<evidence type="ECO:0000256" key="5">
    <source>
        <dbReference type="ARBA" id="ARBA00022840"/>
    </source>
</evidence>
<dbReference type="InterPro" id="IPR003414">
    <property type="entry name" value="PP_kinase"/>
</dbReference>
<evidence type="ECO:0000313" key="15">
    <source>
        <dbReference type="Proteomes" id="UP000287237"/>
    </source>
</evidence>
<evidence type="ECO:0000256" key="1">
    <source>
        <dbReference type="ARBA" id="ARBA00022553"/>
    </source>
</evidence>
<dbReference type="InterPro" id="IPR024953">
    <property type="entry name" value="PP_kinase_middle"/>
</dbReference>
<comment type="PTM">
    <text evidence="7 8">An intermediate of this reaction is the autophosphorylated ppk in which a phosphate is covalently linked to a histidine residue through a N-P bond.</text>
</comment>
<dbReference type="Pfam" id="PF13089">
    <property type="entry name" value="PP_kinase_N"/>
    <property type="match status" value="1"/>
</dbReference>
<dbReference type="InterPro" id="IPR025200">
    <property type="entry name" value="PPK_C_dom2"/>
</dbReference>
<evidence type="ECO:0000256" key="8">
    <source>
        <dbReference type="RuleBase" id="RU003800"/>
    </source>
</evidence>
<feature type="binding site" evidence="7">
    <location>
        <position position="56"/>
    </location>
    <ligand>
        <name>ATP</name>
        <dbReference type="ChEBI" id="CHEBI:30616"/>
    </ligand>
</feature>
<feature type="binding site" evidence="7">
    <location>
        <position position="471"/>
    </location>
    <ligand>
        <name>ATP</name>
        <dbReference type="ChEBI" id="CHEBI:30616"/>
    </ligand>
</feature>
<dbReference type="GO" id="GO:0008976">
    <property type="term" value="F:polyphosphate kinase activity"/>
    <property type="evidence" value="ECO:0007669"/>
    <property type="project" value="UniProtKB-UniRule"/>
</dbReference>
<dbReference type="Gene3D" id="3.30.870.10">
    <property type="entry name" value="Endonuclease Chain A"/>
    <property type="match status" value="2"/>
</dbReference>
<comment type="caution">
    <text evidence="14">The sequence shown here is derived from an EMBL/GenBank/DDBJ whole genome shotgun (WGS) entry which is preliminary data.</text>
</comment>